<protein>
    <submittedName>
        <fullName evidence="1">Uncharacterized protein</fullName>
    </submittedName>
</protein>
<name>A0A8E2B5Q4_9APHY</name>
<reference evidence="1 2" key="1">
    <citation type="submission" date="2016-07" db="EMBL/GenBank/DDBJ databases">
        <title>Draft genome of the white-rot fungus Obba rivulosa 3A-2.</title>
        <authorList>
            <consortium name="DOE Joint Genome Institute"/>
            <person name="Miettinen O."/>
            <person name="Riley R."/>
            <person name="Acob R."/>
            <person name="Barry K."/>
            <person name="Cullen D."/>
            <person name="De Vries R."/>
            <person name="Hainaut M."/>
            <person name="Hatakka A."/>
            <person name="Henrissat B."/>
            <person name="Hilden K."/>
            <person name="Kuo R."/>
            <person name="Labutti K."/>
            <person name="Lipzen A."/>
            <person name="Makela M.R."/>
            <person name="Sandor L."/>
            <person name="Spatafora J.W."/>
            <person name="Grigoriev I.V."/>
            <person name="Hibbett D.S."/>
        </authorList>
    </citation>
    <scope>NUCLEOTIDE SEQUENCE [LARGE SCALE GENOMIC DNA]</scope>
    <source>
        <strain evidence="1 2">3A-2</strain>
    </source>
</reference>
<keyword evidence="2" id="KW-1185">Reference proteome</keyword>
<organism evidence="1 2">
    <name type="scientific">Obba rivulosa</name>
    <dbReference type="NCBI Taxonomy" id="1052685"/>
    <lineage>
        <taxon>Eukaryota</taxon>
        <taxon>Fungi</taxon>
        <taxon>Dikarya</taxon>
        <taxon>Basidiomycota</taxon>
        <taxon>Agaricomycotina</taxon>
        <taxon>Agaricomycetes</taxon>
        <taxon>Polyporales</taxon>
        <taxon>Gelatoporiaceae</taxon>
        <taxon>Obba</taxon>
    </lineage>
</organism>
<dbReference type="AlphaFoldDB" id="A0A8E2B5Q4"/>
<proteinExistence type="predicted"/>
<sequence length="155" mass="18095">MLENIVGSVKRELQASLEFKLTEVGYILTNYKCTLRNSSMPYSLDVILWKGEDNNDIVVPVIFEVDSRARDVECLYLSISGSSLDNAKYFHHADLTLTPKTRYRRSVDIISRRRNWDELEFCQVKTRCSSSLPFLRRQSRRLRTRLSLTKFIGSH</sequence>
<accession>A0A8E2B5Q4</accession>
<evidence type="ECO:0000313" key="1">
    <source>
        <dbReference type="EMBL" id="OCH92550.1"/>
    </source>
</evidence>
<gene>
    <name evidence="1" type="ORF">OBBRIDRAFT_428528</name>
</gene>
<dbReference type="EMBL" id="KV722367">
    <property type="protein sequence ID" value="OCH92550.1"/>
    <property type="molecule type" value="Genomic_DNA"/>
</dbReference>
<evidence type="ECO:0000313" key="2">
    <source>
        <dbReference type="Proteomes" id="UP000250043"/>
    </source>
</evidence>
<dbReference type="Proteomes" id="UP000250043">
    <property type="component" value="Unassembled WGS sequence"/>
</dbReference>